<evidence type="ECO:0000313" key="2">
    <source>
        <dbReference type="EMBL" id="GBM86265.1"/>
    </source>
</evidence>
<protein>
    <submittedName>
        <fullName evidence="2">Uncharacterized protein</fullName>
    </submittedName>
</protein>
<name>A0A4Y2J8J2_ARAVE</name>
<feature type="region of interest" description="Disordered" evidence="1">
    <location>
        <begin position="37"/>
        <end position="74"/>
    </location>
</feature>
<dbReference type="AlphaFoldDB" id="A0A4Y2J8J2"/>
<gene>
    <name evidence="2" type="ORF">AVEN_264515_1</name>
</gene>
<evidence type="ECO:0000313" key="3">
    <source>
        <dbReference type="Proteomes" id="UP000499080"/>
    </source>
</evidence>
<proteinExistence type="predicted"/>
<reference evidence="2 3" key="1">
    <citation type="journal article" date="2019" name="Sci. Rep.">
        <title>Orb-weaving spider Araneus ventricosus genome elucidates the spidroin gene catalogue.</title>
        <authorList>
            <person name="Kono N."/>
            <person name="Nakamura H."/>
            <person name="Ohtoshi R."/>
            <person name="Moran D.A.P."/>
            <person name="Shinohara A."/>
            <person name="Yoshida Y."/>
            <person name="Fujiwara M."/>
            <person name="Mori M."/>
            <person name="Tomita M."/>
            <person name="Arakawa K."/>
        </authorList>
    </citation>
    <scope>NUCLEOTIDE SEQUENCE [LARGE SCALE GENOMIC DNA]</scope>
</reference>
<dbReference type="Proteomes" id="UP000499080">
    <property type="component" value="Unassembled WGS sequence"/>
</dbReference>
<dbReference type="EMBL" id="BGPR01003297">
    <property type="protein sequence ID" value="GBM86265.1"/>
    <property type="molecule type" value="Genomic_DNA"/>
</dbReference>
<comment type="caution">
    <text evidence="2">The sequence shown here is derived from an EMBL/GenBank/DDBJ whole genome shotgun (WGS) entry which is preliminary data.</text>
</comment>
<evidence type="ECO:0000256" key="1">
    <source>
        <dbReference type="SAM" id="MobiDB-lite"/>
    </source>
</evidence>
<keyword evidence="3" id="KW-1185">Reference proteome</keyword>
<accession>A0A4Y2J8J2</accession>
<organism evidence="2 3">
    <name type="scientific">Araneus ventricosus</name>
    <name type="common">Orbweaver spider</name>
    <name type="synonym">Epeira ventricosa</name>
    <dbReference type="NCBI Taxonomy" id="182803"/>
    <lineage>
        <taxon>Eukaryota</taxon>
        <taxon>Metazoa</taxon>
        <taxon>Ecdysozoa</taxon>
        <taxon>Arthropoda</taxon>
        <taxon>Chelicerata</taxon>
        <taxon>Arachnida</taxon>
        <taxon>Araneae</taxon>
        <taxon>Araneomorphae</taxon>
        <taxon>Entelegynae</taxon>
        <taxon>Araneoidea</taxon>
        <taxon>Araneidae</taxon>
        <taxon>Araneus</taxon>
    </lineage>
</organism>
<sequence>MNSYEIKAQQLNIFSCASFFRKRLIFVLAPPSTVQEVESRGGAPKKAAPPVRGRKGCDRVPQRTRSSSNACEAAGMASESEVQYSWEDEQELYVAGKSSDAKLIKV</sequence>